<comment type="caution">
    <text evidence="3">The sequence shown here is derived from an EMBL/GenBank/DDBJ whole genome shotgun (WGS) entry which is preliminary data.</text>
</comment>
<protein>
    <submittedName>
        <fullName evidence="3">DUF5681 domain-containing protein</fullName>
    </submittedName>
</protein>
<dbReference type="RefSeq" id="WP_213890726.1">
    <property type="nucleotide sequence ID" value="NZ_JAGFNU010000013.1"/>
</dbReference>
<evidence type="ECO:0000256" key="1">
    <source>
        <dbReference type="SAM" id="MobiDB-lite"/>
    </source>
</evidence>
<dbReference type="EMBL" id="JBHMEA010000034">
    <property type="protein sequence ID" value="MFB9231979.1"/>
    <property type="molecule type" value="Genomic_DNA"/>
</dbReference>
<feature type="region of interest" description="Disordered" evidence="1">
    <location>
        <begin position="1"/>
        <end position="37"/>
    </location>
</feature>
<accession>A0ABV5JET3</accession>
<feature type="compositionally biased region" description="Basic and acidic residues" evidence="1">
    <location>
        <begin position="1"/>
        <end position="21"/>
    </location>
</feature>
<evidence type="ECO:0000313" key="3">
    <source>
        <dbReference type="EMBL" id="MFB9231979.1"/>
    </source>
</evidence>
<evidence type="ECO:0000313" key="4">
    <source>
        <dbReference type="Proteomes" id="UP001589683"/>
    </source>
</evidence>
<gene>
    <name evidence="3" type="ORF">ACFFUT_09295</name>
</gene>
<keyword evidence="4" id="KW-1185">Reference proteome</keyword>
<reference evidence="3 4" key="1">
    <citation type="submission" date="2024-09" db="EMBL/GenBank/DDBJ databases">
        <authorList>
            <person name="Sun Q."/>
            <person name="Mori K."/>
        </authorList>
    </citation>
    <scope>NUCLEOTIDE SEQUENCE [LARGE SCALE GENOMIC DNA]</scope>
    <source>
        <strain evidence="3 4">CECT 8726</strain>
    </source>
</reference>
<sequence>MKDPDKDEKTGYGKPPKETRFRKGQSGNPRGRRKGSCNFTADLDKILDAPMTITENGRLKKVSSQMAMLLRLREKALKGDARALDRLLGFAQQRFEDREARATERELAASEQDILARFEQDLLRRAADTLASPGSKDAQNDS</sequence>
<feature type="domain" description="DUF5681" evidence="2">
    <location>
        <begin position="17"/>
        <end position="93"/>
    </location>
</feature>
<dbReference type="InterPro" id="IPR043736">
    <property type="entry name" value="DUF5681"/>
</dbReference>
<evidence type="ECO:0000259" key="2">
    <source>
        <dbReference type="Pfam" id="PF18932"/>
    </source>
</evidence>
<organism evidence="3 4">
    <name type="scientific">Pseudohalocynthiibacter aestuariivivens</name>
    <dbReference type="NCBI Taxonomy" id="1591409"/>
    <lineage>
        <taxon>Bacteria</taxon>
        <taxon>Pseudomonadati</taxon>
        <taxon>Pseudomonadota</taxon>
        <taxon>Alphaproteobacteria</taxon>
        <taxon>Rhodobacterales</taxon>
        <taxon>Paracoccaceae</taxon>
        <taxon>Pseudohalocynthiibacter</taxon>
    </lineage>
</organism>
<dbReference type="Proteomes" id="UP001589683">
    <property type="component" value="Unassembled WGS sequence"/>
</dbReference>
<dbReference type="Pfam" id="PF18932">
    <property type="entry name" value="DUF5681"/>
    <property type="match status" value="1"/>
</dbReference>
<name>A0ABV5JET3_9RHOB</name>
<proteinExistence type="predicted"/>